<evidence type="ECO:0000313" key="3">
    <source>
        <dbReference type="Proteomes" id="UP000239203"/>
    </source>
</evidence>
<evidence type="ECO:0000313" key="2">
    <source>
        <dbReference type="EMBL" id="PPK67905.1"/>
    </source>
</evidence>
<proteinExistence type="predicted"/>
<dbReference type="RefSeq" id="WP_104479197.1">
    <property type="nucleotide sequence ID" value="NZ_CP154825.1"/>
</dbReference>
<keyword evidence="1" id="KW-0472">Membrane</keyword>
<reference evidence="2 3" key="1">
    <citation type="submission" date="2018-02" db="EMBL/GenBank/DDBJ databases">
        <title>Genomic Encyclopedia of Archaeal and Bacterial Type Strains, Phase II (KMG-II): from individual species to whole genera.</title>
        <authorList>
            <person name="Goeker M."/>
        </authorList>
    </citation>
    <scope>NUCLEOTIDE SEQUENCE [LARGE SCALE GENOMIC DNA]</scope>
    <source>
        <strain evidence="2 3">YU 961-1</strain>
    </source>
</reference>
<keyword evidence="1" id="KW-0812">Transmembrane</keyword>
<keyword evidence="3" id="KW-1185">Reference proteome</keyword>
<name>A0A2S6GRM0_9PSEU</name>
<keyword evidence="1" id="KW-1133">Transmembrane helix</keyword>
<accession>A0A2S6GRM0</accession>
<protein>
    <submittedName>
        <fullName evidence="2">Uncharacterized protein</fullName>
    </submittedName>
</protein>
<dbReference type="EMBL" id="PTIX01000006">
    <property type="protein sequence ID" value="PPK67905.1"/>
    <property type="molecule type" value="Genomic_DNA"/>
</dbReference>
<dbReference type="AlphaFoldDB" id="A0A2S6GRM0"/>
<dbReference type="Proteomes" id="UP000239203">
    <property type="component" value="Unassembled WGS sequence"/>
</dbReference>
<evidence type="ECO:0000256" key="1">
    <source>
        <dbReference type="SAM" id="Phobius"/>
    </source>
</evidence>
<gene>
    <name evidence="2" type="ORF">CLV40_106136</name>
</gene>
<sequence>MADVIGGAPGQDPDDDAFGDIFEHPDLRDEVWLAQARKRAARDAKRARLRGAVRFRRRRRGWAGRTGLNRRSLAIVTVTGLALLVVGLVVVRDAIRDERTSALYPDAVDLTRPYAGTPAADWADGEAGLVPPQAHVVGTHSADEVADAYESVRRFLVASRLDPAVLEGHDTDRVLRLLTPAGAEWARSRTGDGRQSWVSWIADGNHLLPAPPKVSGQMQAGVGDHGQLVIYTDYMVTYAFATSNPEKLSSPYDILVLKRTSETFEHSAAGLTITEAEGFTSLMSCSDIQYGALAPEYEARDSSRDAVDPPANYFDLRMSVDVANDCARRG</sequence>
<dbReference type="OrthoDB" id="4549522at2"/>
<organism evidence="2 3">
    <name type="scientific">Actinokineospora auranticolor</name>
    <dbReference type="NCBI Taxonomy" id="155976"/>
    <lineage>
        <taxon>Bacteria</taxon>
        <taxon>Bacillati</taxon>
        <taxon>Actinomycetota</taxon>
        <taxon>Actinomycetes</taxon>
        <taxon>Pseudonocardiales</taxon>
        <taxon>Pseudonocardiaceae</taxon>
        <taxon>Actinokineospora</taxon>
    </lineage>
</organism>
<feature type="transmembrane region" description="Helical" evidence="1">
    <location>
        <begin position="72"/>
        <end position="91"/>
    </location>
</feature>
<comment type="caution">
    <text evidence="2">The sequence shown here is derived from an EMBL/GenBank/DDBJ whole genome shotgun (WGS) entry which is preliminary data.</text>
</comment>